<feature type="region of interest" description="Disordered" evidence="8">
    <location>
        <begin position="1"/>
        <end position="33"/>
    </location>
</feature>
<dbReference type="HOGENOM" id="CLU_095549_3_2_1"/>
<dbReference type="PROSITE" id="PS51837">
    <property type="entry name" value="LITAF"/>
    <property type="match status" value="1"/>
</dbReference>
<keyword evidence="6" id="KW-0862">Zinc</keyword>
<dbReference type="AlphaFoldDB" id="G0NZQ0"/>
<keyword evidence="7 9" id="KW-0472">Membrane</keyword>
<dbReference type="Pfam" id="PF10601">
    <property type="entry name" value="zf-LITAF-like"/>
    <property type="match status" value="1"/>
</dbReference>
<evidence type="ECO:0000256" key="8">
    <source>
        <dbReference type="SAM" id="MobiDB-lite"/>
    </source>
</evidence>
<evidence type="ECO:0000256" key="5">
    <source>
        <dbReference type="ARBA" id="ARBA00022723"/>
    </source>
</evidence>
<evidence type="ECO:0000256" key="1">
    <source>
        <dbReference type="ARBA" id="ARBA00004414"/>
    </source>
</evidence>
<evidence type="ECO:0000313" key="11">
    <source>
        <dbReference type="EMBL" id="EGT41281.1"/>
    </source>
</evidence>
<proteinExistence type="inferred from homology"/>
<organism evidence="12">
    <name type="scientific">Caenorhabditis brenneri</name>
    <name type="common">Nematode worm</name>
    <dbReference type="NCBI Taxonomy" id="135651"/>
    <lineage>
        <taxon>Eukaryota</taxon>
        <taxon>Metazoa</taxon>
        <taxon>Ecdysozoa</taxon>
        <taxon>Nematoda</taxon>
        <taxon>Chromadorea</taxon>
        <taxon>Rhabditida</taxon>
        <taxon>Rhabditina</taxon>
        <taxon>Rhabditomorpha</taxon>
        <taxon>Rhabditoidea</taxon>
        <taxon>Rhabditidae</taxon>
        <taxon>Peloderinae</taxon>
        <taxon>Caenorhabditis</taxon>
    </lineage>
</organism>
<dbReference type="GO" id="GO:0031902">
    <property type="term" value="C:late endosome membrane"/>
    <property type="evidence" value="ECO:0007669"/>
    <property type="project" value="UniProtKB-SubCell"/>
</dbReference>
<dbReference type="InterPro" id="IPR037519">
    <property type="entry name" value="LITAF_fam"/>
</dbReference>
<dbReference type="Proteomes" id="UP000008068">
    <property type="component" value="Unassembled WGS sequence"/>
</dbReference>
<dbReference type="FunCoup" id="G0NZQ0">
    <property type="interactions" value="13"/>
</dbReference>
<dbReference type="InterPro" id="IPR006629">
    <property type="entry name" value="LITAF"/>
</dbReference>
<dbReference type="EMBL" id="GL379991">
    <property type="protein sequence ID" value="EGT41281.1"/>
    <property type="molecule type" value="Genomic_DNA"/>
</dbReference>
<gene>
    <name evidence="11" type="ORF">CAEBREN_17335</name>
</gene>
<keyword evidence="12" id="KW-1185">Reference proteome</keyword>
<dbReference type="SMART" id="SM00714">
    <property type="entry name" value="LITAF"/>
    <property type="match status" value="1"/>
</dbReference>
<feature type="transmembrane region" description="Helical" evidence="9">
    <location>
        <begin position="69"/>
        <end position="96"/>
    </location>
</feature>
<feature type="compositionally biased region" description="Polar residues" evidence="8">
    <location>
        <begin position="21"/>
        <end position="33"/>
    </location>
</feature>
<accession>G0NZQ0</accession>
<feature type="domain" description="LITAF" evidence="10">
    <location>
        <begin position="28"/>
        <end position="118"/>
    </location>
</feature>
<reference evidence="12" key="1">
    <citation type="submission" date="2011-07" db="EMBL/GenBank/DDBJ databases">
        <authorList>
            <consortium name="Caenorhabditis brenneri Sequencing and Analysis Consortium"/>
            <person name="Wilson R.K."/>
        </authorList>
    </citation>
    <scope>NUCLEOTIDE SEQUENCE [LARGE SCALE GENOMIC DNA]</scope>
    <source>
        <strain evidence="12">PB2801</strain>
    </source>
</reference>
<evidence type="ECO:0000259" key="10">
    <source>
        <dbReference type="PROSITE" id="PS51837"/>
    </source>
</evidence>
<comment type="similarity">
    <text evidence="4">Belongs to the CDIP1/LITAF family.</text>
</comment>
<comment type="subcellular location">
    <subcellularLocation>
        <location evidence="2">Endosome membrane</location>
        <topology evidence="2">Peripheral membrane protein</topology>
    </subcellularLocation>
    <subcellularLocation>
        <location evidence="1">Late endosome membrane</location>
    </subcellularLocation>
    <subcellularLocation>
        <location evidence="3">Lysosome membrane</location>
        <topology evidence="3">Peripheral membrane protein</topology>
        <orientation evidence="3">Cytoplasmic side</orientation>
    </subcellularLocation>
</comment>
<dbReference type="GO" id="GO:0008270">
    <property type="term" value="F:zinc ion binding"/>
    <property type="evidence" value="ECO:0007669"/>
    <property type="project" value="TreeGrafter"/>
</dbReference>
<evidence type="ECO:0000256" key="3">
    <source>
        <dbReference type="ARBA" id="ARBA00004630"/>
    </source>
</evidence>
<evidence type="ECO:0000256" key="6">
    <source>
        <dbReference type="ARBA" id="ARBA00022833"/>
    </source>
</evidence>
<evidence type="ECO:0000256" key="4">
    <source>
        <dbReference type="ARBA" id="ARBA00005975"/>
    </source>
</evidence>
<keyword evidence="9" id="KW-1133">Transmembrane helix</keyword>
<protein>
    <recommendedName>
        <fullName evidence="10">LITAF domain-containing protein</fullName>
    </recommendedName>
</protein>
<sequence>MAEIKTEAPPSYDSEDLEQNVPDTNPQNDSRYVTSRASPYNVMPIEMDCPHCQNHIVSHIERVAGVLPWIIFGICAFLGLFLFIIPWCFCCVPFFLEQILDVNHSCPACKKFLGRFSRV</sequence>
<dbReference type="eggNOG" id="ENOG502SFNJ">
    <property type="taxonomic scope" value="Eukaryota"/>
</dbReference>
<dbReference type="STRING" id="135651.G0NZQ0"/>
<keyword evidence="9" id="KW-0812">Transmembrane</keyword>
<dbReference type="PANTHER" id="PTHR23292">
    <property type="entry name" value="LIPOPOLYSACCHARIDE-INDUCED TUMOR NECROSIS FACTOR-ALPHA FACTOR"/>
    <property type="match status" value="1"/>
</dbReference>
<name>G0NZQ0_CAEBE</name>
<dbReference type="OMA" id="EPQDVQC"/>
<evidence type="ECO:0000256" key="7">
    <source>
        <dbReference type="ARBA" id="ARBA00023136"/>
    </source>
</evidence>
<evidence type="ECO:0000256" key="2">
    <source>
        <dbReference type="ARBA" id="ARBA00004481"/>
    </source>
</evidence>
<dbReference type="GO" id="GO:0005765">
    <property type="term" value="C:lysosomal membrane"/>
    <property type="evidence" value="ECO:0007669"/>
    <property type="project" value="UniProtKB-SubCell"/>
</dbReference>
<evidence type="ECO:0000313" key="12">
    <source>
        <dbReference type="Proteomes" id="UP000008068"/>
    </source>
</evidence>
<evidence type="ECO:0000256" key="9">
    <source>
        <dbReference type="SAM" id="Phobius"/>
    </source>
</evidence>
<keyword evidence="5" id="KW-0479">Metal-binding</keyword>
<dbReference type="OrthoDB" id="4713066at2759"/>
<dbReference type="PANTHER" id="PTHR23292:SF6">
    <property type="entry name" value="FI16602P1-RELATED"/>
    <property type="match status" value="1"/>
</dbReference>
<dbReference type="InParanoid" id="G0NZQ0"/>